<comment type="caution">
    <text evidence="1">The sequence shown here is derived from an EMBL/GenBank/DDBJ whole genome shotgun (WGS) entry which is preliminary data.</text>
</comment>
<evidence type="ECO:0000313" key="2">
    <source>
        <dbReference type="Proteomes" id="UP000051269"/>
    </source>
</evidence>
<gene>
    <name evidence="1" type="ORF">ABR82_07690</name>
</gene>
<dbReference type="Proteomes" id="UP000051269">
    <property type="component" value="Unassembled WGS sequence"/>
</dbReference>
<accession>A0A0R2RE90</accession>
<organism evidence="1 2">
    <name type="scientific">Verrucomicrobia subdivision 6 bacterium BACL9 MAG-120507-bin52</name>
    <dbReference type="NCBI Taxonomy" id="1655590"/>
    <lineage>
        <taxon>Bacteria</taxon>
        <taxon>Pseudomonadati</taxon>
        <taxon>Verrucomicrobiota</taxon>
        <taxon>Verrucomicrobiia</taxon>
        <taxon>Verrucomicrobiales</taxon>
        <taxon>Verrucomicrobia subdivision 6</taxon>
    </lineage>
</organism>
<evidence type="ECO:0000313" key="1">
    <source>
        <dbReference type="EMBL" id="KRO60857.1"/>
    </source>
</evidence>
<protein>
    <submittedName>
        <fullName evidence="1">Uncharacterized protein</fullName>
    </submittedName>
</protein>
<proteinExistence type="predicted"/>
<name>A0A0R2RE90_9BACT</name>
<dbReference type="AlphaFoldDB" id="A0A0R2RE90"/>
<reference evidence="1 2" key="1">
    <citation type="submission" date="2015-10" db="EMBL/GenBank/DDBJ databases">
        <title>Metagenome-Assembled Genomes uncover a global brackish microbiome.</title>
        <authorList>
            <person name="Hugerth L.W."/>
            <person name="Larsson J."/>
            <person name="Alneberg J."/>
            <person name="Lindh M.V."/>
            <person name="Legrand C."/>
            <person name="Pinhassi J."/>
            <person name="Andersson A.F."/>
        </authorList>
    </citation>
    <scope>NUCLEOTIDE SEQUENCE [LARGE SCALE GENOMIC DNA]</scope>
    <source>
        <strain evidence="1">BACL18 MAG-120507-bin52</strain>
    </source>
</reference>
<sequence length="173" mass="19888">MVIRWEAKKAWSRVRWLQTSGMRLPAAWGLFFWGAVWPFLGWGEDAVSTVWSEFNQNGVVMVEPSPGLETPASKEARLEREKEEAKDAKLNRSLVKQEIYWLEGRWVRKGEALEAPRSLGELIDSDRDGFDDFTEVKFHCDPTNPDSNPAHYFEVKGKNRVLFYGTNQSAHGK</sequence>
<dbReference type="EMBL" id="LIBO01000260">
    <property type="protein sequence ID" value="KRO60857.1"/>
    <property type="molecule type" value="Genomic_DNA"/>
</dbReference>